<dbReference type="Pfam" id="PF03203">
    <property type="entry name" value="MerC"/>
    <property type="match status" value="1"/>
</dbReference>
<reference evidence="2 3" key="1">
    <citation type="submission" date="2012-06" db="EMBL/GenBank/DDBJ databases">
        <title>Complete genome of Terriglobus roseus DSM 18391.</title>
        <authorList>
            <consortium name="US DOE Joint Genome Institute (JGI-PGF)"/>
            <person name="Lucas S."/>
            <person name="Copeland A."/>
            <person name="Lapidus A."/>
            <person name="Glavina del Rio T."/>
            <person name="Dalin E."/>
            <person name="Tice H."/>
            <person name="Bruce D."/>
            <person name="Goodwin L."/>
            <person name="Pitluck S."/>
            <person name="Peters L."/>
            <person name="Mikhailova N."/>
            <person name="Munk A.C.C."/>
            <person name="Kyrpides N."/>
            <person name="Mavromatis K."/>
            <person name="Ivanova N."/>
            <person name="Brettin T."/>
            <person name="Detter J.C."/>
            <person name="Han C."/>
            <person name="Larimer F."/>
            <person name="Land M."/>
            <person name="Hauser L."/>
            <person name="Markowitz V."/>
            <person name="Cheng J.-F."/>
            <person name="Hugenholtz P."/>
            <person name="Woyke T."/>
            <person name="Wu D."/>
            <person name="Brambilla E."/>
            <person name="Klenk H.-P."/>
            <person name="Eisen J.A."/>
        </authorList>
    </citation>
    <scope>NUCLEOTIDE SEQUENCE [LARGE SCALE GENOMIC DNA]</scope>
    <source>
        <strain evidence="3">DSM 18391 / NRRL B-41598 / KBS 63</strain>
    </source>
</reference>
<dbReference type="GO" id="GO:0015097">
    <property type="term" value="F:mercury ion transmembrane transporter activity"/>
    <property type="evidence" value="ECO:0007669"/>
    <property type="project" value="InterPro"/>
</dbReference>
<dbReference type="RefSeq" id="WP_014787526.1">
    <property type="nucleotide sequence ID" value="NC_018014.1"/>
</dbReference>
<dbReference type="InterPro" id="IPR004891">
    <property type="entry name" value="Mercury-R_MerC"/>
</dbReference>
<dbReference type="eggNOG" id="ENOG5033B8R">
    <property type="taxonomic scope" value="Bacteria"/>
</dbReference>
<keyword evidence="1" id="KW-1133">Transmembrane helix</keyword>
<dbReference type="Proteomes" id="UP000006056">
    <property type="component" value="Chromosome"/>
</dbReference>
<dbReference type="OrthoDB" id="5513249at2"/>
<feature type="transmembrane region" description="Helical" evidence="1">
    <location>
        <begin position="20"/>
        <end position="46"/>
    </location>
</feature>
<name>I3ZLZ8_TERRK</name>
<organism evidence="2 3">
    <name type="scientific">Terriglobus roseus (strain DSM 18391 / NRRL B-41598 / KBS 63)</name>
    <dbReference type="NCBI Taxonomy" id="926566"/>
    <lineage>
        <taxon>Bacteria</taxon>
        <taxon>Pseudomonadati</taxon>
        <taxon>Acidobacteriota</taxon>
        <taxon>Terriglobia</taxon>
        <taxon>Terriglobales</taxon>
        <taxon>Acidobacteriaceae</taxon>
        <taxon>Terriglobus</taxon>
    </lineage>
</organism>
<protein>
    <submittedName>
        <fullName evidence="2">MerC mercury resistance protein</fullName>
    </submittedName>
</protein>
<gene>
    <name evidence="2" type="ordered locus">Terro_4059</name>
</gene>
<dbReference type="EMBL" id="CP003379">
    <property type="protein sequence ID" value="AFL90266.1"/>
    <property type="molecule type" value="Genomic_DNA"/>
</dbReference>
<evidence type="ECO:0000313" key="2">
    <source>
        <dbReference type="EMBL" id="AFL90266.1"/>
    </source>
</evidence>
<evidence type="ECO:0000256" key="1">
    <source>
        <dbReference type="SAM" id="Phobius"/>
    </source>
</evidence>
<dbReference type="HOGENOM" id="CLU_135628_0_1_0"/>
<dbReference type="AlphaFoldDB" id="I3ZLZ8"/>
<keyword evidence="1" id="KW-0812">Transmembrane</keyword>
<feature type="transmembrane region" description="Helical" evidence="1">
    <location>
        <begin position="105"/>
        <end position="122"/>
    </location>
</feature>
<dbReference type="KEGG" id="trs:Terro_4059"/>
<dbReference type="GO" id="GO:0016020">
    <property type="term" value="C:membrane"/>
    <property type="evidence" value="ECO:0007669"/>
    <property type="project" value="InterPro"/>
</dbReference>
<accession>I3ZLZ8</accession>
<keyword evidence="1" id="KW-0472">Membrane</keyword>
<feature type="transmembrane region" description="Helical" evidence="1">
    <location>
        <begin position="82"/>
        <end position="99"/>
    </location>
</feature>
<sequence length="138" mass="14618">MTAKIQAAVQQPSLADRIGIWMSAMCVVHCIATPILVSASAVFAHLLPGEEGVHRTLATLVAAAGGIALIRGFRVHGRTRILVLMALGLACIFFGAWFGDALPSHLCEVAITILGSSLMIAAHRMNHTFCRACTTCVH</sequence>
<feature type="transmembrane region" description="Helical" evidence="1">
    <location>
        <begin position="52"/>
        <end position="70"/>
    </location>
</feature>
<proteinExistence type="predicted"/>
<dbReference type="STRING" id="926566.Terro_4059"/>
<evidence type="ECO:0000313" key="3">
    <source>
        <dbReference type="Proteomes" id="UP000006056"/>
    </source>
</evidence>
<keyword evidence="3" id="KW-1185">Reference proteome</keyword>